<dbReference type="GO" id="GO:0000045">
    <property type="term" value="P:autophagosome assembly"/>
    <property type="evidence" value="ECO:0007669"/>
    <property type="project" value="InterPro"/>
</dbReference>
<dbReference type="Proteomes" id="UP000194236">
    <property type="component" value="Unassembled WGS sequence"/>
</dbReference>
<comment type="similarity">
    <text evidence="1">Belongs to the WD repeat ATG16 family.</text>
</comment>
<dbReference type="GO" id="GO:0034274">
    <property type="term" value="C:Atg12-Atg5-Atg16 complex"/>
    <property type="evidence" value="ECO:0007669"/>
    <property type="project" value="TreeGrafter"/>
</dbReference>
<dbReference type="Pfam" id="PF00400">
    <property type="entry name" value="WD40"/>
    <property type="match status" value="5"/>
</dbReference>
<dbReference type="Pfam" id="PF08614">
    <property type="entry name" value="ATG16"/>
    <property type="match status" value="1"/>
</dbReference>
<keyword evidence="3" id="KW-0677">Repeat</keyword>
<feature type="region of interest" description="Disordered" evidence="6">
    <location>
        <begin position="53"/>
        <end position="77"/>
    </location>
</feature>
<dbReference type="GO" id="GO:0034045">
    <property type="term" value="C:phagophore assembly site membrane"/>
    <property type="evidence" value="ECO:0007669"/>
    <property type="project" value="TreeGrafter"/>
</dbReference>
<dbReference type="SUPFAM" id="SSF50978">
    <property type="entry name" value="WD40 repeat-like"/>
    <property type="match status" value="1"/>
</dbReference>
<dbReference type="PRINTS" id="PR00320">
    <property type="entry name" value="GPROTEINBRPT"/>
</dbReference>
<name>A0A1Y3BF35_EURMA</name>
<evidence type="ECO:0000256" key="6">
    <source>
        <dbReference type="SAM" id="MobiDB-lite"/>
    </source>
</evidence>
<dbReference type="SMART" id="SM00320">
    <property type="entry name" value="WD40"/>
    <property type="match status" value="6"/>
</dbReference>
<evidence type="ECO:0000256" key="4">
    <source>
        <dbReference type="PROSITE-ProRule" id="PRU00221"/>
    </source>
</evidence>
<dbReference type="PROSITE" id="PS50082">
    <property type="entry name" value="WD_REPEATS_2"/>
    <property type="match status" value="5"/>
</dbReference>
<feature type="compositionally biased region" description="Polar residues" evidence="6">
    <location>
        <begin position="54"/>
        <end position="66"/>
    </location>
</feature>
<comment type="caution">
    <text evidence="8">The sequence shown here is derived from an EMBL/GenBank/DDBJ whole genome shotgun (WGS) entry which is preliminary data.</text>
</comment>
<dbReference type="InterPro" id="IPR019775">
    <property type="entry name" value="WD40_repeat_CS"/>
</dbReference>
<dbReference type="InterPro" id="IPR036322">
    <property type="entry name" value="WD40_repeat_dom_sf"/>
</dbReference>
<dbReference type="PANTHER" id="PTHR19878:SF8">
    <property type="entry name" value="AUTOPHAGY-RELATED 16, ISOFORM F"/>
    <property type="match status" value="1"/>
</dbReference>
<dbReference type="GO" id="GO:0000421">
    <property type="term" value="C:autophagosome membrane"/>
    <property type="evidence" value="ECO:0007669"/>
    <property type="project" value="TreeGrafter"/>
</dbReference>
<protein>
    <submittedName>
        <fullName evidence="8">Autophagy-related protein 16-1-like protein</fullName>
    </submittedName>
</protein>
<feature type="repeat" description="WD" evidence="4">
    <location>
        <begin position="302"/>
        <end position="341"/>
    </location>
</feature>
<evidence type="ECO:0000256" key="5">
    <source>
        <dbReference type="SAM" id="Coils"/>
    </source>
</evidence>
<dbReference type="InterPro" id="IPR001680">
    <property type="entry name" value="WD40_rpt"/>
</dbReference>
<keyword evidence="2 4" id="KW-0853">WD repeat</keyword>
<dbReference type="AlphaFoldDB" id="A0A1Y3BF35"/>
<dbReference type="PANTHER" id="PTHR19878">
    <property type="entry name" value="AUTOPHAGY PROTEIN 16-LIKE"/>
    <property type="match status" value="1"/>
</dbReference>
<dbReference type="InterPro" id="IPR020472">
    <property type="entry name" value="WD40_PAC1"/>
</dbReference>
<feature type="repeat" description="WD" evidence="4">
    <location>
        <begin position="514"/>
        <end position="546"/>
    </location>
</feature>
<organism evidence="8 9">
    <name type="scientific">Euroglyphus maynei</name>
    <name type="common">Mayne's house dust mite</name>
    <dbReference type="NCBI Taxonomy" id="6958"/>
    <lineage>
        <taxon>Eukaryota</taxon>
        <taxon>Metazoa</taxon>
        <taxon>Ecdysozoa</taxon>
        <taxon>Arthropoda</taxon>
        <taxon>Chelicerata</taxon>
        <taxon>Arachnida</taxon>
        <taxon>Acari</taxon>
        <taxon>Acariformes</taxon>
        <taxon>Sarcoptiformes</taxon>
        <taxon>Astigmata</taxon>
        <taxon>Psoroptidia</taxon>
        <taxon>Analgoidea</taxon>
        <taxon>Pyroglyphidae</taxon>
        <taxon>Pyroglyphinae</taxon>
        <taxon>Euroglyphus</taxon>
    </lineage>
</organism>
<dbReference type="InterPro" id="IPR015943">
    <property type="entry name" value="WD40/YVTN_repeat-like_dom_sf"/>
</dbReference>
<proteinExistence type="inferred from homology"/>
<evidence type="ECO:0000259" key="7">
    <source>
        <dbReference type="Pfam" id="PF08614"/>
    </source>
</evidence>
<feature type="repeat" description="WD" evidence="4">
    <location>
        <begin position="263"/>
        <end position="292"/>
    </location>
</feature>
<evidence type="ECO:0000256" key="1">
    <source>
        <dbReference type="ARBA" id="ARBA00009271"/>
    </source>
</evidence>
<feature type="repeat" description="WD" evidence="4">
    <location>
        <begin position="480"/>
        <end position="511"/>
    </location>
</feature>
<dbReference type="PROSITE" id="PS00678">
    <property type="entry name" value="WD_REPEATS_1"/>
    <property type="match status" value="2"/>
</dbReference>
<gene>
    <name evidence="8" type="ORF">BLA29_003298</name>
</gene>
<accession>A0A1Y3BF35</accession>
<keyword evidence="9" id="KW-1185">Reference proteome</keyword>
<evidence type="ECO:0000313" key="9">
    <source>
        <dbReference type="Proteomes" id="UP000194236"/>
    </source>
</evidence>
<evidence type="ECO:0000256" key="3">
    <source>
        <dbReference type="ARBA" id="ARBA00022737"/>
    </source>
</evidence>
<feature type="coiled-coil region" evidence="5">
    <location>
        <begin position="196"/>
        <end position="223"/>
    </location>
</feature>
<dbReference type="InterPro" id="IPR045160">
    <property type="entry name" value="ATG16"/>
</dbReference>
<dbReference type="InterPro" id="IPR013923">
    <property type="entry name" value="Autophagy-rel_prot_16_dom"/>
</dbReference>
<reference evidence="8 9" key="1">
    <citation type="submission" date="2017-03" db="EMBL/GenBank/DDBJ databases">
        <title>Genome Survey of Euroglyphus maynei.</title>
        <authorList>
            <person name="Arlian L.G."/>
            <person name="Morgan M.S."/>
            <person name="Rider S.D."/>
        </authorList>
    </citation>
    <scope>NUCLEOTIDE SEQUENCE [LARGE SCALE GENOMIC DNA]</scope>
    <source>
        <strain evidence="8">Arlian Lab</strain>
        <tissue evidence="8">Whole body</tissue>
    </source>
</reference>
<feature type="coiled-coil region" evidence="5">
    <location>
        <begin position="80"/>
        <end position="163"/>
    </location>
</feature>
<feature type="repeat" description="WD" evidence="4">
    <location>
        <begin position="342"/>
        <end position="383"/>
    </location>
</feature>
<feature type="domain" description="Autophagy-related protein 16" evidence="7">
    <location>
        <begin position="16"/>
        <end position="204"/>
    </location>
</feature>
<evidence type="ECO:0000313" key="8">
    <source>
        <dbReference type="EMBL" id="OTF78644.1"/>
    </source>
</evidence>
<dbReference type="GO" id="GO:0043495">
    <property type="term" value="F:protein-membrane adaptor activity"/>
    <property type="evidence" value="ECO:0007669"/>
    <property type="project" value="TreeGrafter"/>
</dbReference>
<dbReference type="Gene3D" id="2.130.10.10">
    <property type="entry name" value="YVTN repeat-like/Quinoprotein amine dehydrogenase"/>
    <property type="match status" value="2"/>
</dbReference>
<keyword evidence="5" id="KW-0175">Coiled coil</keyword>
<dbReference type="PROSITE" id="PS50294">
    <property type="entry name" value="WD_REPEATS_REGION"/>
    <property type="match status" value="2"/>
</dbReference>
<dbReference type="EMBL" id="MUJZ01026962">
    <property type="protein sequence ID" value="OTF78644.1"/>
    <property type="molecule type" value="Genomic_DNA"/>
</dbReference>
<dbReference type="CDD" id="cd00200">
    <property type="entry name" value="WD40"/>
    <property type="match status" value="1"/>
</dbReference>
<evidence type="ECO:0000256" key="2">
    <source>
        <dbReference type="ARBA" id="ARBA00022574"/>
    </source>
</evidence>
<sequence length="546" mass="61960">MAIVSTATNPTWRKSLIQQLQEQQRKSNEPFESVIQTCVSLFEKIDSLQREKSNSTNCDNQSAINPTSNASLSSTSSSANSALNDRIIALQNELKECQKCMTEKDSTIIELNAKITCLMKEKNDLKSKQTDLKISLDCMTDKCRAFEEVVKDLKEQNTCLIDEHTALQMLYDSLMKKYEKLNQHYNELVTHVMEAKAKDAEIMNEENEKMMRLQQEKARKQLEDDANKMAVNSNVESDSVNLIETPVTSLIPSRPRISFEPHNEIYALKFDKKTHYLSSGGGDRKVKLWNFDDIKINLIQVLTGSNASVTSIDIFEDYLVASSSDHASRVWTLNDFRLRRTLTGHSNKVMSVKFMSVNNKVVSGSYDKTVKIWDLNRNACMRTLFAGSSCTDVANRDENYFASGHIDKRIRFWDSRMEASSTEILLQGKITSLDVTNSGHNLVAAIRNVDTLTCLDLRMNTIVQNYTADSFTIGCDWTRLRLSPNDQYIACGGNDSNIFFWDFTTGKLMQTLTTEKHIGTIVSVEWHPKGNLFASADRNKNIVIWS</sequence>
<feature type="compositionally biased region" description="Low complexity" evidence="6">
    <location>
        <begin position="67"/>
        <end position="77"/>
    </location>
</feature>
<dbReference type="OrthoDB" id="6262491at2759"/>